<dbReference type="RefSeq" id="WP_344862229.1">
    <property type="nucleotide sequence ID" value="NZ_BAAAUT010000035.1"/>
</dbReference>
<organism evidence="1 2">
    <name type="scientific">Planomonospora alba</name>
    <dbReference type="NCBI Taxonomy" id="161354"/>
    <lineage>
        <taxon>Bacteria</taxon>
        <taxon>Bacillati</taxon>
        <taxon>Actinomycetota</taxon>
        <taxon>Actinomycetes</taxon>
        <taxon>Streptosporangiales</taxon>
        <taxon>Streptosporangiaceae</taxon>
        <taxon>Planomonospora</taxon>
    </lineage>
</organism>
<dbReference type="Proteomes" id="UP001500320">
    <property type="component" value="Unassembled WGS sequence"/>
</dbReference>
<keyword evidence="2" id="KW-1185">Reference proteome</keyword>
<name>A0ABP6NG85_9ACTN</name>
<dbReference type="EMBL" id="BAAAUT010000035">
    <property type="protein sequence ID" value="GAA3147230.1"/>
    <property type="molecule type" value="Genomic_DNA"/>
</dbReference>
<evidence type="ECO:0000313" key="2">
    <source>
        <dbReference type="Proteomes" id="UP001500320"/>
    </source>
</evidence>
<accession>A0ABP6NG85</accession>
<reference evidence="2" key="1">
    <citation type="journal article" date="2019" name="Int. J. Syst. Evol. Microbiol.">
        <title>The Global Catalogue of Microorganisms (GCM) 10K type strain sequencing project: providing services to taxonomists for standard genome sequencing and annotation.</title>
        <authorList>
            <consortium name="The Broad Institute Genomics Platform"/>
            <consortium name="The Broad Institute Genome Sequencing Center for Infectious Disease"/>
            <person name="Wu L."/>
            <person name="Ma J."/>
        </authorList>
    </citation>
    <scope>NUCLEOTIDE SEQUENCE [LARGE SCALE GENOMIC DNA]</scope>
    <source>
        <strain evidence="2">JCM 9373</strain>
    </source>
</reference>
<proteinExistence type="predicted"/>
<comment type="caution">
    <text evidence="1">The sequence shown here is derived from an EMBL/GenBank/DDBJ whole genome shotgun (WGS) entry which is preliminary data.</text>
</comment>
<protein>
    <submittedName>
        <fullName evidence="1">Uncharacterized protein</fullName>
    </submittedName>
</protein>
<evidence type="ECO:0000313" key="1">
    <source>
        <dbReference type="EMBL" id="GAA3147230.1"/>
    </source>
</evidence>
<gene>
    <name evidence="1" type="ORF">GCM10010466_42790</name>
</gene>
<sequence length="120" mass="12797">MAADAGEPKEVLLSTLDRGRRSVAISRTPLSALAGAQAELNAGAPISTAGYELFIVTPYTITCHRGSVTMERDGSGATPIGLPGPVLRELMFNTKTGMTYVTDAEITELTHQLRQTHTPR</sequence>